<accession>A0A4D9DTR4</accession>
<proteinExistence type="predicted"/>
<reference evidence="2 3" key="1">
    <citation type="submission" date="2019-04" db="EMBL/GenBank/DDBJ databases">
        <title>Draft genome of the big-headed turtle Platysternon megacephalum.</title>
        <authorList>
            <person name="Gong S."/>
        </authorList>
    </citation>
    <scope>NUCLEOTIDE SEQUENCE [LARGE SCALE GENOMIC DNA]</scope>
    <source>
        <strain evidence="2">DO16091913</strain>
        <tissue evidence="2">Muscle</tissue>
    </source>
</reference>
<keyword evidence="2" id="KW-0430">Lectin</keyword>
<evidence type="ECO:0000313" key="2">
    <source>
        <dbReference type="EMBL" id="TFJ99811.1"/>
    </source>
</evidence>
<feature type="region of interest" description="Disordered" evidence="1">
    <location>
        <begin position="62"/>
        <end position="93"/>
    </location>
</feature>
<organism evidence="2 3">
    <name type="scientific">Platysternon megacephalum</name>
    <name type="common">big-headed turtle</name>
    <dbReference type="NCBI Taxonomy" id="55544"/>
    <lineage>
        <taxon>Eukaryota</taxon>
        <taxon>Metazoa</taxon>
        <taxon>Chordata</taxon>
        <taxon>Craniata</taxon>
        <taxon>Vertebrata</taxon>
        <taxon>Euteleostomi</taxon>
        <taxon>Archelosauria</taxon>
        <taxon>Testudinata</taxon>
        <taxon>Testudines</taxon>
        <taxon>Cryptodira</taxon>
        <taxon>Durocryptodira</taxon>
        <taxon>Testudinoidea</taxon>
        <taxon>Platysternidae</taxon>
        <taxon>Platysternon</taxon>
    </lineage>
</organism>
<gene>
    <name evidence="2" type="ORF">DR999_PMT18140</name>
</gene>
<feature type="compositionally biased region" description="Polar residues" evidence="1">
    <location>
        <begin position="68"/>
        <end position="80"/>
    </location>
</feature>
<name>A0A4D9DTR4_9SAUR</name>
<dbReference type="AlphaFoldDB" id="A0A4D9DTR4"/>
<protein>
    <submittedName>
        <fullName evidence="2">C-type lectin domain family 12 member B-like</fullName>
    </submittedName>
</protein>
<keyword evidence="3" id="KW-1185">Reference proteome</keyword>
<evidence type="ECO:0000313" key="3">
    <source>
        <dbReference type="Proteomes" id="UP000297703"/>
    </source>
</evidence>
<sequence length="129" mass="13220">MENVAAEACGGGGSVTIFGCWGPAVGGLGRRLQESEMAEELVHAAAKPQLCKGAECRGAITDGAGARRSSSQPALSRSYTPTPPHLGKSNTSSCCPVAALCCWGKRAGECPLAQESHSSTRVGRRLPHG</sequence>
<dbReference type="GO" id="GO:0030246">
    <property type="term" value="F:carbohydrate binding"/>
    <property type="evidence" value="ECO:0007669"/>
    <property type="project" value="UniProtKB-KW"/>
</dbReference>
<comment type="caution">
    <text evidence="2">The sequence shown here is derived from an EMBL/GenBank/DDBJ whole genome shotgun (WGS) entry which is preliminary data.</text>
</comment>
<dbReference type="Proteomes" id="UP000297703">
    <property type="component" value="Unassembled WGS sequence"/>
</dbReference>
<dbReference type="EMBL" id="QXTE01000304">
    <property type="protein sequence ID" value="TFJ99811.1"/>
    <property type="molecule type" value="Genomic_DNA"/>
</dbReference>
<reference evidence="2 3" key="2">
    <citation type="submission" date="2019-04" db="EMBL/GenBank/DDBJ databases">
        <title>The genome sequence of big-headed turtle.</title>
        <authorList>
            <person name="Gong S."/>
        </authorList>
    </citation>
    <scope>NUCLEOTIDE SEQUENCE [LARGE SCALE GENOMIC DNA]</scope>
    <source>
        <strain evidence="2">DO16091913</strain>
        <tissue evidence="2">Muscle</tissue>
    </source>
</reference>
<evidence type="ECO:0000256" key="1">
    <source>
        <dbReference type="SAM" id="MobiDB-lite"/>
    </source>
</evidence>